<dbReference type="SUPFAM" id="SSF49899">
    <property type="entry name" value="Concanavalin A-like lectins/glucanases"/>
    <property type="match status" value="1"/>
</dbReference>
<gene>
    <name evidence="5" type="ORF">U27_02219</name>
</gene>
<dbReference type="PANTHER" id="PTHR35812:SF1">
    <property type="entry name" value="LIPOPROTEIN"/>
    <property type="match status" value="1"/>
</dbReference>
<evidence type="ECO:0000259" key="4">
    <source>
        <dbReference type="SMART" id="SM00560"/>
    </source>
</evidence>
<dbReference type="eggNOG" id="COG5306">
    <property type="taxonomic scope" value="Bacteria"/>
</dbReference>
<keyword evidence="1 3" id="KW-0732">Signal</keyword>
<dbReference type="PANTHER" id="PTHR35812">
    <property type="entry name" value="LIPOPROTEIN"/>
    <property type="match status" value="1"/>
</dbReference>
<accession>A0A0S6WAR4</accession>
<dbReference type="STRING" id="1499967.U27_02219"/>
<dbReference type="Proteomes" id="UP000030661">
    <property type="component" value="Unassembled WGS sequence"/>
</dbReference>
<dbReference type="InterPro" id="IPR013320">
    <property type="entry name" value="ConA-like_dom_sf"/>
</dbReference>
<dbReference type="EMBL" id="DF820463">
    <property type="protein sequence ID" value="GAK55386.1"/>
    <property type="molecule type" value="Genomic_DNA"/>
</dbReference>
<evidence type="ECO:0000256" key="3">
    <source>
        <dbReference type="SAM" id="SignalP"/>
    </source>
</evidence>
<feature type="domain" description="LamG-like jellyroll fold" evidence="4">
    <location>
        <begin position="102"/>
        <end position="234"/>
    </location>
</feature>
<dbReference type="Pfam" id="PF07603">
    <property type="entry name" value="Lcl_C"/>
    <property type="match status" value="1"/>
</dbReference>
<keyword evidence="2" id="KW-1015">Disulfide bond</keyword>
<dbReference type="Pfam" id="PF13385">
    <property type="entry name" value="Laminin_G_3"/>
    <property type="match status" value="1"/>
</dbReference>
<dbReference type="eggNOG" id="COG5301">
    <property type="taxonomic scope" value="Bacteria"/>
</dbReference>
<sequence>MQQWNVMIKMFGKCMFVGWVLAVTLAAGLAAAEDPDLVLYLPLNEAAGATTFSDASGNNNPGACTSPGCPTLGVAGKDGTAAQFDGIDDVITVADATSLRTNSFTISLWVQWNGVNTASVHFLTAKGVEHLELHTGGGAGVNGLRFIPAGSATIVDAANALSVGWNHVAATYDGSAAFVYVNGALVGSKTNITGGADLTSDTTPFQIGRRSDGTYPFSGVIDAVRVYRRVLSAAEIDDLAILFPPLPPSSFDAPGAPTTEAGHMLTLQELYDYLTTGATPGAAQAFQEPATGPAAGAMKTIQHIYAALKARFDLITVTAANVRSGKRFFSTSPWGIRTGAMPERPNVTGGNGLLTVSLPDGYYAGKTATAADTNLTVENIKSGVTLFGVAGTFTSGATATAADLLTGKTAFVNGTQIIGNVPAGSNVSGAEGVKTFIIPDGLYAGSKTATANDADLTTGNIRSGVTIFGVAGKTEVVDTTTATPTTAADLLTGKTAFVNGVQITGSVPAGSNVTGANGALSFTIPNGLYSGANTATAADANLTAANIKQGVTIFGVIGTSIQASGNATDGDVLTGKTYSNSSGSSSGAMPNRGAVTITPGTTAQTIPVGYHNGSGTVAGDPNLVASNIRLGVTIFGIQGTLRQPPIINKTGQTQCWDAERNLVSCDGTGQDGEYQMGIEPALMPTEGAYNTPTWTGARFTDNGDGTVIDTVTGLIWLKNANCFSYQSWAAALSAANTLASGTCGLIDGSHTGEWRLPNVNEQHSLIDATQSNPALPAGHPFTNVSTLTDYYWTSTTADPAYFNTSSTYLVGIHNGNIEVTIKWAGTQLLWPVRGGQ</sequence>
<name>A0A0S6WAR4_VECG1</name>
<feature type="chain" id="PRO_5006631687" description="LamG-like jellyroll fold domain-containing protein" evidence="3">
    <location>
        <begin position="33"/>
        <end position="836"/>
    </location>
</feature>
<feature type="signal peptide" evidence="3">
    <location>
        <begin position="1"/>
        <end position="32"/>
    </location>
</feature>
<protein>
    <recommendedName>
        <fullName evidence="4">LamG-like jellyroll fold domain-containing protein</fullName>
    </recommendedName>
</protein>
<dbReference type="AlphaFoldDB" id="A0A0S6WAR4"/>
<keyword evidence="6" id="KW-1185">Reference proteome</keyword>
<dbReference type="InterPro" id="IPR011460">
    <property type="entry name" value="Lcl_C"/>
</dbReference>
<organism evidence="5">
    <name type="scientific">Vecturithrix granuli</name>
    <dbReference type="NCBI Taxonomy" id="1499967"/>
    <lineage>
        <taxon>Bacteria</taxon>
        <taxon>Candidatus Moduliflexota</taxon>
        <taxon>Candidatus Vecturitrichia</taxon>
        <taxon>Candidatus Vecturitrichales</taxon>
        <taxon>Candidatus Vecturitrichaceae</taxon>
        <taxon>Candidatus Vecturithrix</taxon>
    </lineage>
</organism>
<dbReference type="InterPro" id="IPR006558">
    <property type="entry name" value="LamG-like"/>
</dbReference>
<reference evidence="5" key="1">
    <citation type="journal article" date="2015" name="PeerJ">
        <title>First genomic representation of candidate bacterial phylum KSB3 points to enhanced environmental sensing as a trigger of wastewater bulking.</title>
        <authorList>
            <person name="Sekiguchi Y."/>
            <person name="Ohashi A."/>
            <person name="Parks D.H."/>
            <person name="Yamauchi T."/>
            <person name="Tyson G.W."/>
            <person name="Hugenholtz P."/>
        </authorList>
    </citation>
    <scope>NUCLEOTIDE SEQUENCE [LARGE SCALE GENOMIC DNA]</scope>
</reference>
<dbReference type="SMART" id="SM00560">
    <property type="entry name" value="LamGL"/>
    <property type="match status" value="1"/>
</dbReference>
<proteinExistence type="predicted"/>
<evidence type="ECO:0000313" key="6">
    <source>
        <dbReference type="Proteomes" id="UP000030661"/>
    </source>
</evidence>
<evidence type="ECO:0000313" key="5">
    <source>
        <dbReference type="EMBL" id="GAK55386.1"/>
    </source>
</evidence>
<evidence type="ECO:0000256" key="2">
    <source>
        <dbReference type="ARBA" id="ARBA00023157"/>
    </source>
</evidence>
<dbReference type="eggNOG" id="COG1361">
    <property type="taxonomic scope" value="Bacteria"/>
</dbReference>
<dbReference type="eggNOG" id="COG1196">
    <property type="taxonomic scope" value="Bacteria"/>
</dbReference>
<evidence type="ECO:0000256" key="1">
    <source>
        <dbReference type="ARBA" id="ARBA00022729"/>
    </source>
</evidence>
<dbReference type="HOGENOM" id="CLU_339721_0_0_0"/>
<dbReference type="Gene3D" id="2.60.120.200">
    <property type="match status" value="1"/>
</dbReference>